<dbReference type="Proteomes" id="UP000191154">
    <property type="component" value="Unassembled WGS sequence"/>
</dbReference>
<accession>A0A1S8MRB3</accession>
<dbReference type="InterPro" id="IPR002575">
    <property type="entry name" value="Aminoglycoside_PTrfase"/>
</dbReference>
<evidence type="ECO:0000313" key="3">
    <source>
        <dbReference type="Proteomes" id="UP000191154"/>
    </source>
</evidence>
<dbReference type="NCBIfam" id="TIGR02906">
    <property type="entry name" value="spore_CotS"/>
    <property type="match status" value="1"/>
</dbReference>
<dbReference type="InterPro" id="IPR047175">
    <property type="entry name" value="CotS-like"/>
</dbReference>
<name>A0A1S8MRB3_CLOSA</name>
<dbReference type="Gene3D" id="3.30.200.20">
    <property type="entry name" value="Phosphorylase Kinase, domain 1"/>
    <property type="match status" value="1"/>
</dbReference>
<proteinExistence type="predicted"/>
<comment type="caution">
    <text evidence="2">The sequence shown here is derived from an EMBL/GenBank/DDBJ whole genome shotgun (WGS) entry which is preliminary data.</text>
</comment>
<organism evidence="2 3">
    <name type="scientific">Clostridium saccharobutylicum</name>
    <dbReference type="NCBI Taxonomy" id="169679"/>
    <lineage>
        <taxon>Bacteria</taxon>
        <taxon>Bacillati</taxon>
        <taxon>Bacillota</taxon>
        <taxon>Clostridia</taxon>
        <taxon>Eubacteriales</taxon>
        <taxon>Clostridiaceae</taxon>
        <taxon>Clostridium</taxon>
    </lineage>
</organism>
<reference evidence="2 3" key="1">
    <citation type="submission" date="2016-05" db="EMBL/GenBank/DDBJ databases">
        <title>Microbial solvent formation.</title>
        <authorList>
            <person name="Poehlein A."/>
            <person name="Montoya Solano J.D."/>
            <person name="Flitsch S."/>
            <person name="Krabben P."/>
            <person name="Duerre P."/>
            <person name="Daniel R."/>
        </authorList>
    </citation>
    <scope>NUCLEOTIDE SEQUENCE [LARGE SCALE GENOMIC DNA]</scope>
    <source>
        <strain evidence="2 3">L1-8</strain>
    </source>
</reference>
<dbReference type="EMBL" id="LZYZ01000009">
    <property type="protein sequence ID" value="OOM06710.1"/>
    <property type="molecule type" value="Genomic_DNA"/>
</dbReference>
<dbReference type="SUPFAM" id="SSF56112">
    <property type="entry name" value="Protein kinase-like (PK-like)"/>
    <property type="match status" value="1"/>
</dbReference>
<dbReference type="InterPro" id="IPR014255">
    <property type="entry name" value="Spore_coat_CotS"/>
</dbReference>
<keyword evidence="2" id="KW-0167">Capsid protein</keyword>
<dbReference type="Gene3D" id="3.90.1200.10">
    <property type="match status" value="1"/>
</dbReference>
<protein>
    <submittedName>
        <fullName evidence="2">Spore coat protein I</fullName>
    </submittedName>
</protein>
<dbReference type="STRING" id="169679.CSACC_10980"/>
<evidence type="ECO:0000259" key="1">
    <source>
        <dbReference type="Pfam" id="PF01636"/>
    </source>
</evidence>
<dbReference type="Pfam" id="PF01636">
    <property type="entry name" value="APH"/>
    <property type="match status" value="1"/>
</dbReference>
<dbReference type="InterPro" id="IPR011009">
    <property type="entry name" value="Kinase-like_dom_sf"/>
</dbReference>
<dbReference type="GO" id="GO:0042601">
    <property type="term" value="C:endospore-forming forespore"/>
    <property type="evidence" value="ECO:0007669"/>
    <property type="project" value="TreeGrafter"/>
</dbReference>
<sequence length="356" mass="42137">MSIEILPSKKSNLSPEIIKQNVLPYYNLENAQVSMIKFKDTDKQRAVYRVDSKEKSYCLKKVYYNLQDLLYVYSAIEWLYRNNIKVPKLIPTIDKNRFVSYDNMLFILTPWIDGEKCSFDNINHVKLSVKKLAIIHSISRDFHPILGSSLREGFDDYYITTLKHFQDLLHDSNESFKYKDKFSRHFILNFDLNLKLAQISLDISNNIDKNNLSKSLCHGDYVNKNLIFTSATDDPWIIDFDKCKTDYCAKDLAYFMRRILKRENTQWNIELALTILKNYNEICQFTQSDLKYLISYICFPQKYWKISRDYYKNVHKCNKPAFLNLLSNATSKTKSQYDFSLNIIDAVQNEFNVKLL</sequence>
<dbReference type="PANTHER" id="PTHR39179:SF1">
    <property type="entry name" value="SPORE COAT PROTEIN I"/>
    <property type="match status" value="1"/>
</dbReference>
<dbReference type="RefSeq" id="WP_077867128.1">
    <property type="nucleotide sequence ID" value="NZ_LZYZ01000009.1"/>
</dbReference>
<feature type="domain" description="Aminoglycoside phosphotransferase" evidence="1">
    <location>
        <begin position="46"/>
        <end position="259"/>
    </location>
</feature>
<dbReference type="PANTHER" id="PTHR39179">
    <property type="entry name" value="SPORE COAT PROTEIN I"/>
    <property type="match status" value="1"/>
</dbReference>
<gene>
    <name evidence="2" type="primary">cotI_4</name>
    <name evidence="2" type="ORF">CLOSAC_41380</name>
</gene>
<evidence type="ECO:0000313" key="2">
    <source>
        <dbReference type="EMBL" id="OOM06710.1"/>
    </source>
</evidence>
<keyword evidence="2" id="KW-0946">Virion</keyword>
<dbReference type="AlphaFoldDB" id="A0A1S8MRB3"/>